<dbReference type="InterPro" id="IPR036390">
    <property type="entry name" value="WH_DNA-bd_sf"/>
</dbReference>
<reference evidence="5" key="1">
    <citation type="submission" date="2022-06" db="EMBL/GenBank/DDBJ databases">
        <title>Draft genome sequences of Leminorella grimontii str. JCM5902.</title>
        <authorList>
            <person name="Wakabayashi Y."/>
            <person name="Kojima K."/>
        </authorList>
    </citation>
    <scope>NUCLEOTIDE SEQUENCE</scope>
    <source>
        <strain evidence="5">JCM 5902</strain>
    </source>
</reference>
<name>A0AAV5N3R9_9GAMM</name>
<keyword evidence="3" id="KW-0804">Transcription</keyword>
<accession>A0AAV5N3R9</accession>
<dbReference type="AlphaFoldDB" id="A0AAV5N3R9"/>
<dbReference type="SUPFAM" id="SSF48008">
    <property type="entry name" value="GntR ligand-binding domain-like"/>
    <property type="match status" value="1"/>
</dbReference>
<dbReference type="GO" id="GO:0003700">
    <property type="term" value="F:DNA-binding transcription factor activity"/>
    <property type="evidence" value="ECO:0007669"/>
    <property type="project" value="InterPro"/>
</dbReference>
<dbReference type="Pfam" id="PF00392">
    <property type="entry name" value="GntR"/>
    <property type="match status" value="1"/>
</dbReference>
<dbReference type="PROSITE" id="PS50949">
    <property type="entry name" value="HTH_GNTR"/>
    <property type="match status" value="1"/>
</dbReference>
<gene>
    <name evidence="5" type="ORF">SOASR030_14290</name>
</gene>
<protein>
    <submittedName>
        <fullName evidence="5">GntR family transcriptional regulator</fullName>
    </submittedName>
</protein>
<evidence type="ECO:0000256" key="1">
    <source>
        <dbReference type="ARBA" id="ARBA00023015"/>
    </source>
</evidence>
<keyword evidence="1" id="KW-0805">Transcription regulation</keyword>
<dbReference type="SMART" id="SM00895">
    <property type="entry name" value="FCD"/>
    <property type="match status" value="1"/>
</dbReference>
<dbReference type="InterPro" id="IPR000524">
    <property type="entry name" value="Tscrpt_reg_HTH_GntR"/>
</dbReference>
<dbReference type="PRINTS" id="PR00035">
    <property type="entry name" value="HTHGNTR"/>
</dbReference>
<dbReference type="Pfam" id="PF07729">
    <property type="entry name" value="FCD"/>
    <property type="match status" value="1"/>
</dbReference>
<evidence type="ECO:0000313" key="5">
    <source>
        <dbReference type="EMBL" id="GKX55317.1"/>
    </source>
</evidence>
<comment type="caution">
    <text evidence="5">The sequence shown here is derived from an EMBL/GenBank/DDBJ whole genome shotgun (WGS) entry which is preliminary data.</text>
</comment>
<dbReference type="InterPro" id="IPR011711">
    <property type="entry name" value="GntR_C"/>
</dbReference>
<keyword evidence="6" id="KW-1185">Reference proteome</keyword>
<dbReference type="Gene3D" id="1.20.120.530">
    <property type="entry name" value="GntR ligand-binding domain-like"/>
    <property type="match status" value="1"/>
</dbReference>
<sequence>MTDTRLYKEIATAIKQQLSDGVYKVGDKLPTERTLAETFGVGRAVIREAMILLEAEGFIDIRKSSGVYVLKNETVINSFLDGKSGPFELLQARQLIETSIAAFAATQIVKSDLAKLYEILEQEKKLLDSPPDQSLDAQFHCAIAASTQNAMLAEIVRYIWDVRNRDPLWQMLAKESDQGEYSRKGYAEHEEIVAALQRKDPVAARLSMWQHLENVKERVTKQLECHEQPSFDRFLFDSIPLEMPKGKS</sequence>
<dbReference type="SUPFAM" id="SSF46785">
    <property type="entry name" value="Winged helix' DNA-binding domain"/>
    <property type="match status" value="1"/>
</dbReference>
<dbReference type="InterPro" id="IPR036388">
    <property type="entry name" value="WH-like_DNA-bd_sf"/>
</dbReference>
<organism evidence="5 6">
    <name type="scientific">Leminorella grimontii</name>
    <dbReference type="NCBI Taxonomy" id="82981"/>
    <lineage>
        <taxon>Bacteria</taxon>
        <taxon>Pseudomonadati</taxon>
        <taxon>Pseudomonadota</taxon>
        <taxon>Gammaproteobacteria</taxon>
        <taxon>Enterobacterales</taxon>
        <taxon>Budviciaceae</taxon>
        <taxon>Leminorella</taxon>
    </lineage>
</organism>
<evidence type="ECO:0000256" key="3">
    <source>
        <dbReference type="ARBA" id="ARBA00023163"/>
    </source>
</evidence>
<dbReference type="PANTHER" id="PTHR43537:SF5">
    <property type="entry name" value="UXU OPERON TRANSCRIPTIONAL REGULATOR"/>
    <property type="match status" value="1"/>
</dbReference>
<evidence type="ECO:0000259" key="4">
    <source>
        <dbReference type="PROSITE" id="PS50949"/>
    </source>
</evidence>
<dbReference type="RefSeq" id="WP_027274238.1">
    <property type="nucleotide sequence ID" value="NZ_BRLH01000002.1"/>
</dbReference>
<dbReference type="InterPro" id="IPR008920">
    <property type="entry name" value="TF_FadR/GntR_C"/>
</dbReference>
<evidence type="ECO:0000313" key="6">
    <source>
        <dbReference type="Proteomes" id="UP001058124"/>
    </source>
</evidence>
<dbReference type="Gene3D" id="1.10.10.10">
    <property type="entry name" value="Winged helix-like DNA-binding domain superfamily/Winged helix DNA-binding domain"/>
    <property type="match status" value="1"/>
</dbReference>
<dbReference type="GO" id="GO:0003677">
    <property type="term" value="F:DNA binding"/>
    <property type="evidence" value="ECO:0007669"/>
    <property type="project" value="UniProtKB-KW"/>
</dbReference>
<dbReference type="CDD" id="cd07377">
    <property type="entry name" value="WHTH_GntR"/>
    <property type="match status" value="1"/>
</dbReference>
<feature type="domain" description="HTH gntR-type" evidence="4">
    <location>
        <begin position="4"/>
        <end position="72"/>
    </location>
</feature>
<dbReference type="EMBL" id="BRLH01000002">
    <property type="protein sequence ID" value="GKX55317.1"/>
    <property type="molecule type" value="Genomic_DNA"/>
</dbReference>
<keyword evidence="2" id="KW-0238">DNA-binding</keyword>
<proteinExistence type="predicted"/>
<dbReference type="SMART" id="SM00345">
    <property type="entry name" value="HTH_GNTR"/>
    <property type="match status" value="1"/>
</dbReference>
<evidence type="ECO:0000256" key="2">
    <source>
        <dbReference type="ARBA" id="ARBA00023125"/>
    </source>
</evidence>
<dbReference type="Proteomes" id="UP001058124">
    <property type="component" value="Unassembled WGS sequence"/>
</dbReference>
<dbReference type="PANTHER" id="PTHR43537">
    <property type="entry name" value="TRANSCRIPTIONAL REGULATOR, GNTR FAMILY"/>
    <property type="match status" value="1"/>
</dbReference>